<proteinExistence type="predicted"/>
<sequence length="143" mass="15653">MFGLWRGDAPAGPMKHLRWAGGEAEAKGIRGKLSCAPECAETDCVCDKLSPAVISAAYFAGRITWIGFRADEGDSAPFFLRRVQSIPSGILQLSPRITHSLLDGSLISFPWIHATRDRSDAPLMPLLMATCYSLPHKMHDLQT</sequence>
<dbReference type="Proteomes" id="UP000184063">
    <property type="component" value="Unassembled WGS sequence"/>
</dbReference>
<reference evidence="2" key="1">
    <citation type="journal article" date="2017" name="Genome Biol.">
        <title>Comparative genomics reveals high biological diversity and specific adaptations in the industrially and medically important fungal genus Aspergillus.</title>
        <authorList>
            <person name="de Vries R.P."/>
            <person name="Riley R."/>
            <person name="Wiebenga A."/>
            <person name="Aguilar-Osorio G."/>
            <person name="Amillis S."/>
            <person name="Uchima C.A."/>
            <person name="Anderluh G."/>
            <person name="Asadollahi M."/>
            <person name="Askin M."/>
            <person name="Barry K."/>
            <person name="Battaglia E."/>
            <person name="Bayram O."/>
            <person name="Benocci T."/>
            <person name="Braus-Stromeyer S.A."/>
            <person name="Caldana C."/>
            <person name="Canovas D."/>
            <person name="Cerqueira G.C."/>
            <person name="Chen F."/>
            <person name="Chen W."/>
            <person name="Choi C."/>
            <person name="Clum A."/>
            <person name="Dos Santos R.A."/>
            <person name="Damasio A.R."/>
            <person name="Diallinas G."/>
            <person name="Emri T."/>
            <person name="Fekete E."/>
            <person name="Flipphi M."/>
            <person name="Freyberg S."/>
            <person name="Gallo A."/>
            <person name="Gournas C."/>
            <person name="Habgood R."/>
            <person name="Hainaut M."/>
            <person name="Harispe M.L."/>
            <person name="Henrissat B."/>
            <person name="Hilden K.S."/>
            <person name="Hope R."/>
            <person name="Hossain A."/>
            <person name="Karabika E."/>
            <person name="Karaffa L."/>
            <person name="Karanyi Z."/>
            <person name="Krasevec N."/>
            <person name="Kuo A."/>
            <person name="Kusch H."/>
            <person name="LaButti K."/>
            <person name="Lagendijk E.L."/>
            <person name="Lapidus A."/>
            <person name="Levasseur A."/>
            <person name="Lindquist E."/>
            <person name="Lipzen A."/>
            <person name="Logrieco A.F."/>
            <person name="MacCabe A."/>
            <person name="Maekelae M.R."/>
            <person name="Malavazi I."/>
            <person name="Melin P."/>
            <person name="Meyer V."/>
            <person name="Mielnichuk N."/>
            <person name="Miskei M."/>
            <person name="Molnar A.P."/>
            <person name="Mule G."/>
            <person name="Ngan C.Y."/>
            <person name="Orejas M."/>
            <person name="Orosz E."/>
            <person name="Ouedraogo J.P."/>
            <person name="Overkamp K.M."/>
            <person name="Park H.-S."/>
            <person name="Perrone G."/>
            <person name="Piumi F."/>
            <person name="Punt P.J."/>
            <person name="Ram A.F."/>
            <person name="Ramon A."/>
            <person name="Rauscher S."/>
            <person name="Record E."/>
            <person name="Riano-Pachon D.M."/>
            <person name="Robert V."/>
            <person name="Roehrig J."/>
            <person name="Ruller R."/>
            <person name="Salamov A."/>
            <person name="Salih N.S."/>
            <person name="Samson R.A."/>
            <person name="Sandor E."/>
            <person name="Sanguinetti M."/>
            <person name="Schuetze T."/>
            <person name="Sepcic K."/>
            <person name="Shelest E."/>
            <person name="Sherlock G."/>
            <person name="Sophianopoulou V."/>
            <person name="Squina F.M."/>
            <person name="Sun H."/>
            <person name="Susca A."/>
            <person name="Todd R.B."/>
            <person name="Tsang A."/>
            <person name="Unkles S.E."/>
            <person name="van de Wiele N."/>
            <person name="van Rossen-Uffink D."/>
            <person name="Oliveira J.V."/>
            <person name="Vesth T.C."/>
            <person name="Visser J."/>
            <person name="Yu J.-H."/>
            <person name="Zhou M."/>
            <person name="Andersen M.R."/>
            <person name="Archer D.B."/>
            <person name="Baker S.E."/>
            <person name="Benoit I."/>
            <person name="Brakhage A.A."/>
            <person name="Braus G.H."/>
            <person name="Fischer R."/>
            <person name="Frisvad J.C."/>
            <person name="Goldman G.H."/>
            <person name="Houbraken J."/>
            <person name="Oakley B."/>
            <person name="Pocsi I."/>
            <person name="Scazzocchio C."/>
            <person name="Seiboth B."/>
            <person name="vanKuyk P.A."/>
            <person name="Wortman J."/>
            <person name="Dyer P.S."/>
            <person name="Grigoriev I.V."/>
        </authorList>
    </citation>
    <scope>NUCLEOTIDE SEQUENCE [LARGE SCALE GENOMIC DNA]</scope>
    <source>
        <strain evidence="2">CBS 106.47</strain>
    </source>
</reference>
<evidence type="ECO:0000313" key="1">
    <source>
        <dbReference type="EMBL" id="OJZ82869.1"/>
    </source>
</evidence>
<dbReference type="VEuPathDB" id="FungiDB:ASPFODRAFT_337512"/>
<dbReference type="EMBL" id="KV878247">
    <property type="protein sequence ID" value="OJZ82869.1"/>
    <property type="molecule type" value="Genomic_DNA"/>
</dbReference>
<organism evidence="1 2">
    <name type="scientific">Aspergillus luchuensis (strain CBS 106.47)</name>
    <dbReference type="NCBI Taxonomy" id="1137211"/>
    <lineage>
        <taxon>Eukaryota</taxon>
        <taxon>Fungi</taxon>
        <taxon>Dikarya</taxon>
        <taxon>Ascomycota</taxon>
        <taxon>Pezizomycotina</taxon>
        <taxon>Eurotiomycetes</taxon>
        <taxon>Eurotiomycetidae</taxon>
        <taxon>Eurotiales</taxon>
        <taxon>Aspergillaceae</taxon>
        <taxon>Aspergillus</taxon>
        <taxon>Aspergillus subgen. Circumdati</taxon>
    </lineage>
</organism>
<accession>A0A1M3T7X6</accession>
<protein>
    <submittedName>
        <fullName evidence="1">Uncharacterized protein</fullName>
    </submittedName>
</protein>
<name>A0A1M3T7X6_ASPLC</name>
<dbReference type="AlphaFoldDB" id="A0A1M3T7X6"/>
<evidence type="ECO:0000313" key="2">
    <source>
        <dbReference type="Proteomes" id="UP000184063"/>
    </source>
</evidence>
<gene>
    <name evidence="1" type="ORF">ASPFODRAFT_337512</name>
</gene>